<dbReference type="SMART" id="SM00434">
    <property type="entry name" value="TOP4c"/>
    <property type="match status" value="1"/>
</dbReference>
<dbReference type="GO" id="GO:0034335">
    <property type="term" value="F:DNA negative supercoiling activity"/>
    <property type="evidence" value="ECO:0007669"/>
    <property type="project" value="UniProtKB-ARBA"/>
</dbReference>
<dbReference type="Gene3D" id="1.10.268.10">
    <property type="entry name" value="Topoisomerase, domain 3"/>
    <property type="match status" value="1"/>
</dbReference>
<dbReference type="Gene3D" id="2.120.10.90">
    <property type="entry name" value="DNA gyrase/topoisomerase IV, subunit A, C-terminal"/>
    <property type="match status" value="1"/>
</dbReference>
<dbReference type="PROSITE" id="PS52040">
    <property type="entry name" value="TOPO_IIA"/>
    <property type="match status" value="1"/>
</dbReference>
<evidence type="ECO:0000256" key="2">
    <source>
        <dbReference type="ARBA" id="ARBA00008263"/>
    </source>
</evidence>
<sequence>MARRTTKQPPPEDFEEHILDTDIRDEMQSSFLEYAYSVIYSRALPDARDGLKPVQRRILYTMNDMFLRPDRGHVKSARVVGEVMGRLHPHGDGAIYDALVRMAQPWSMRLPMIDGHGNFGSPDDSPAAMRYTECRMAPPAVAMTDSIDEDTVDFKPNYDSRETEPVVLPAAIPNLIVNGTTGIAVGMATNIAPHNLVEVVQALRHLIKHPEASLDDLMRFVPGPDLPTGGKIVGLDGIRDAYETGRGSFRMRATTRVETVGRRKGIVVTELPYGVGTEKVVERIKTLVQGKKLQGIADIKDLTDREKGLRLVIEVKNGFVPEALLEQLYKQTPMEDSFGINCVALVDSQPRTLGLKQLLEVFLGHRYDVVRRRSQFRRDKKADRLHLVDGLLIALLDIDEVIQVIRTSDDTGAARERLMSVFDLSQAQADYILEMQLRRLTRFSRIELEKEQETLKREIEELDAILADEGLLRSLVAEELAEVAKTYGTPRRTVLLQSAGSAAVTAAATPLEVADDPCFAYLSASGLLARSGSDDLPGQGEARANHDVVVSAVRTTARGEVGVLTSRGRCLRLSVLDLPQLPASANDPNLQGGLPLTEMLPLDQGESALALTSLATEGPGLALGTRQGVVKRVNPEVLGRDEWDVISLKDGDEVVGAVELATGEETLCFVTAHAQLLQFSASSVRPQGRSGGGMAGVKLGPGDRVVSFTAFDPADAVLVTASGSGTALPGTEPGAVKVTPFGEYPPKGRATGGVRCHRFLKGEDTLVFAWAGPAPARAAADSGAPVELPAATGRRDGSGVPGTQPIAACAGPVAVRLGATAGVGG</sequence>
<dbReference type="FunFam" id="3.30.1360.40:FF:000002">
    <property type="entry name" value="DNA gyrase subunit A"/>
    <property type="match status" value="1"/>
</dbReference>
<comment type="catalytic activity">
    <reaction evidence="1 7">
        <text>ATP-dependent breakage, passage and rejoining of double-stranded DNA.</text>
        <dbReference type="EC" id="5.6.2.2"/>
    </reaction>
</comment>
<dbReference type="Pfam" id="PF03989">
    <property type="entry name" value="DNA_gyraseA_C"/>
    <property type="match status" value="2"/>
</dbReference>
<dbReference type="GO" id="GO:0009330">
    <property type="term" value="C:DNA topoisomerase type II (double strand cut, ATP-hydrolyzing) complex"/>
    <property type="evidence" value="ECO:0007669"/>
    <property type="project" value="TreeGrafter"/>
</dbReference>
<dbReference type="Proteomes" id="UP000294894">
    <property type="component" value="Chromosome"/>
</dbReference>
<proteinExistence type="inferred from homology"/>
<evidence type="ECO:0000256" key="3">
    <source>
        <dbReference type="ARBA" id="ARBA00012895"/>
    </source>
</evidence>
<dbReference type="CDD" id="cd00187">
    <property type="entry name" value="TOP4c"/>
    <property type="match status" value="1"/>
</dbReference>
<dbReference type="AlphaFoldDB" id="A0A4P7GGF3"/>
<dbReference type="NCBIfam" id="NF004044">
    <property type="entry name" value="PRK05561.1"/>
    <property type="match status" value="1"/>
</dbReference>
<dbReference type="PANTHER" id="PTHR43493:SF5">
    <property type="entry name" value="DNA GYRASE SUBUNIT A, CHLOROPLASTIC_MITOCHONDRIAL"/>
    <property type="match status" value="1"/>
</dbReference>
<dbReference type="GO" id="GO:0003677">
    <property type="term" value="F:DNA binding"/>
    <property type="evidence" value="ECO:0007669"/>
    <property type="project" value="UniProtKB-UniRule"/>
</dbReference>
<dbReference type="InterPro" id="IPR013758">
    <property type="entry name" value="Topo_IIA_A/C_ab"/>
</dbReference>
<dbReference type="InterPro" id="IPR035516">
    <property type="entry name" value="Gyrase/topoIV_suA_C"/>
</dbReference>
<keyword evidence="10" id="KW-1185">Reference proteome</keyword>
<evidence type="ECO:0000256" key="1">
    <source>
        <dbReference type="ARBA" id="ARBA00000185"/>
    </source>
</evidence>
<evidence type="ECO:0000313" key="9">
    <source>
        <dbReference type="EMBL" id="QBR90930.1"/>
    </source>
</evidence>
<dbReference type="GO" id="GO:0005524">
    <property type="term" value="F:ATP binding"/>
    <property type="evidence" value="ECO:0007669"/>
    <property type="project" value="InterPro"/>
</dbReference>
<evidence type="ECO:0000313" key="10">
    <source>
        <dbReference type="Proteomes" id="UP000294894"/>
    </source>
</evidence>
<name>A0A4P7GGF3_9ACTN</name>
<dbReference type="GO" id="GO:0005737">
    <property type="term" value="C:cytoplasm"/>
    <property type="evidence" value="ECO:0007669"/>
    <property type="project" value="TreeGrafter"/>
</dbReference>
<comment type="similarity">
    <text evidence="2">Belongs to the type II topoisomerase GyrA/ParC subunit family.</text>
</comment>
<gene>
    <name evidence="9" type="ORF">EXE57_00590</name>
</gene>
<dbReference type="EMBL" id="CP038267">
    <property type="protein sequence ID" value="QBR90930.1"/>
    <property type="molecule type" value="Genomic_DNA"/>
</dbReference>
<dbReference type="PANTHER" id="PTHR43493">
    <property type="entry name" value="DNA GYRASE/TOPOISOMERASE SUBUNIT A"/>
    <property type="match status" value="1"/>
</dbReference>
<evidence type="ECO:0000256" key="6">
    <source>
        <dbReference type="ARBA" id="ARBA00023235"/>
    </source>
</evidence>
<dbReference type="InterPro" id="IPR050220">
    <property type="entry name" value="Type_II_DNA_Topoisomerases"/>
</dbReference>
<dbReference type="InterPro" id="IPR013757">
    <property type="entry name" value="Topo_IIA_A_a_sf"/>
</dbReference>
<dbReference type="InterPro" id="IPR006691">
    <property type="entry name" value="GyrA/parC_rep"/>
</dbReference>
<dbReference type="Gene3D" id="3.90.199.10">
    <property type="entry name" value="Topoisomerase II, domain 5"/>
    <property type="match status" value="1"/>
</dbReference>
<dbReference type="SUPFAM" id="SSF101904">
    <property type="entry name" value="GyrA/ParC C-terminal domain-like"/>
    <property type="match status" value="1"/>
</dbReference>
<protein>
    <recommendedName>
        <fullName evidence="3">DNA topoisomerase (ATP-hydrolyzing)</fullName>
        <ecNumber evidence="3">5.6.2.2</ecNumber>
    </recommendedName>
</protein>
<feature type="active site" description="O-(5'-phospho-DNA)-tyrosine intermediate" evidence="7">
    <location>
        <position position="131"/>
    </location>
</feature>
<dbReference type="SUPFAM" id="SSF56719">
    <property type="entry name" value="Type II DNA topoisomerase"/>
    <property type="match status" value="1"/>
</dbReference>
<feature type="domain" description="Topo IIA-type catalytic" evidence="8">
    <location>
        <begin position="44"/>
        <end position="509"/>
    </location>
</feature>
<dbReference type="GO" id="GO:0006265">
    <property type="term" value="P:DNA topological change"/>
    <property type="evidence" value="ECO:0007669"/>
    <property type="project" value="UniProtKB-UniRule"/>
</dbReference>
<dbReference type="OrthoDB" id="9806486at2"/>
<accession>A0A4P7GGF3</accession>
<evidence type="ECO:0000256" key="5">
    <source>
        <dbReference type="ARBA" id="ARBA00023125"/>
    </source>
</evidence>
<dbReference type="InterPro" id="IPR002205">
    <property type="entry name" value="Topo_IIA_dom_A"/>
</dbReference>
<evidence type="ECO:0000256" key="4">
    <source>
        <dbReference type="ARBA" id="ARBA00023029"/>
    </source>
</evidence>
<organism evidence="9 10">
    <name type="scientific">Nocardioides euryhalodurans</name>
    <dbReference type="NCBI Taxonomy" id="2518370"/>
    <lineage>
        <taxon>Bacteria</taxon>
        <taxon>Bacillati</taxon>
        <taxon>Actinomycetota</taxon>
        <taxon>Actinomycetes</taxon>
        <taxon>Propionibacteriales</taxon>
        <taxon>Nocardioidaceae</taxon>
        <taxon>Nocardioides</taxon>
    </lineage>
</organism>
<dbReference type="Pfam" id="PF00521">
    <property type="entry name" value="DNA_topoisoIV"/>
    <property type="match status" value="1"/>
</dbReference>
<dbReference type="InterPro" id="IPR013760">
    <property type="entry name" value="Topo_IIA-like_dom_sf"/>
</dbReference>
<dbReference type="KEGG" id="noy:EXE57_00590"/>
<dbReference type="RefSeq" id="WP_135073027.1">
    <property type="nucleotide sequence ID" value="NZ_CP038267.1"/>
</dbReference>
<keyword evidence="5 7" id="KW-0238">DNA-binding</keyword>
<dbReference type="EC" id="5.6.2.2" evidence="3"/>
<evidence type="ECO:0000256" key="7">
    <source>
        <dbReference type="PROSITE-ProRule" id="PRU01384"/>
    </source>
</evidence>
<dbReference type="FunFam" id="1.10.268.10:FF:000001">
    <property type="entry name" value="DNA gyrase subunit A"/>
    <property type="match status" value="1"/>
</dbReference>
<dbReference type="Gene3D" id="3.30.1360.40">
    <property type="match status" value="1"/>
</dbReference>
<evidence type="ECO:0000259" key="8">
    <source>
        <dbReference type="PROSITE" id="PS52040"/>
    </source>
</evidence>
<reference evidence="9 10" key="1">
    <citation type="submission" date="2019-03" db="EMBL/GenBank/DDBJ databases">
        <title>Three New Species of Nocardioides, Nocardioides euryhalodurans sp. nov., Nocardioides seonyuensis sp. nov. and Nocardioides eburneoflavus sp. nov., Iolated from Soil.</title>
        <authorList>
            <person name="Roh S.G."/>
            <person name="Lee C."/>
            <person name="Kim M.-K."/>
            <person name="Kim S.B."/>
        </authorList>
    </citation>
    <scope>NUCLEOTIDE SEQUENCE [LARGE SCALE GENOMIC DNA]</scope>
    <source>
        <strain evidence="9 10">MMS17-SY117</strain>
    </source>
</reference>
<keyword evidence="6 7" id="KW-0413">Isomerase</keyword>
<keyword evidence="4 7" id="KW-0799">Topoisomerase</keyword>